<dbReference type="PANTHER" id="PTHR43394">
    <property type="entry name" value="ATP-DEPENDENT PERMEASE MDL1, MITOCHONDRIAL"/>
    <property type="match status" value="1"/>
</dbReference>
<organism evidence="7 8">
    <name type="scientific">Gigaspora margarita</name>
    <dbReference type="NCBI Taxonomy" id="4874"/>
    <lineage>
        <taxon>Eukaryota</taxon>
        <taxon>Fungi</taxon>
        <taxon>Fungi incertae sedis</taxon>
        <taxon>Mucoromycota</taxon>
        <taxon>Glomeromycotina</taxon>
        <taxon>Glomeromycetes</taxon>
        <taxon>Diversisporales</taxon>
        <taxon>Gigasporaceae</taxon>
        <taxon>Gigaspora</taxon>
    </lineage>
</organism>
<keyword evidence="4 5" id="KW-0472">Membrane</keyword>
<dbReference type="Proteomes" id="UP000789901">
    <property type="component" value="Unassembled WGS sequence"/>
</dbReference>
<dbReference type="InterPro" id="IPR036640">
    <property type="entry name" value="ABC1_TM_sf"/>
</dbReference>
<evidence type="ECO:0000256" key="3">
    <source>
        <dbReference type="ARBA" id="ARBA00022989"/>
    </source>
</evidence>
<dbReference type="SUPFAM" id="SSF90123">
    <property type="entry name" value="ABC transporter transmembrane region"/>
    <property type="match status" value="1"/>
</dbReference>
<dbReference type="Gene3D" id="3.40.50.300">
    <property type="entry name" value="P-loop containing nucleotide triphosphate hydrolases"/>
    <property type="match status" value="3"/>
</dbReference>
<evidence type="ECO:0000313" key="8">
    <source>
        <dbReference type="Proteomes" id="UP000789901"/>
    </source>
</evidence>
<dbReference type="EMBL" id="CAJVQB010029578">
    <property type="protein sequence ID" value="CAG8814264.1"/>
    <property type="molecule type" value="Genomic_DNA"/>
</dbReference>
<accession>A0ABN7W322</accession>
<sequence>NTSNTGDVGNTSDASNTDNASEMVVLVKLTILNTNNTDNKIGAGAKILETIDLVPPFDSASSTGEIHDHAEGHFQFKNVSLSYPSRPNIKVLDNISLDIEPGTSVAIVGASGSGKSQKQRIAIARAIVRDPKILFLDEATSALDSQSEKIVQDALNKASKNRTELKIFVLKAEADICIFTTIIVTNQLFTIRNTTKIIVMNKGAVIECDNHDELMNKGSTYYNLANTQPLQQNNKVVKILVQSEGEIIEEYKYESMLSILTNIKNDYEYTIWELIKKILKISQPELLVILIGLFASIMNGCIYSIFAVIFSNILQSFTKIDTELKHDAEFWPLMFLVITVSALICNFIQGTAFEYSGENLHSEFVHQHLLQY</sequence>
<name>A0ABN7W322_GIGMA</name>
<comment type="subcellular location">
    <subcellularLocation>
        <location evidence="1">Membrane</location>
        <topology evidence="1">Multi-pass membrane protein</topology>
    </subcellularLocation>
</comment>
<feature type="domain" description="ABC transporter" evidence="6">
    <location>
        <begin position="9"/>
        <end position="227"/>
    </location>
</feature>
<dbReference type="SUPFAM" id="SSF52540">
    <property type="entry name" value="P-loop containing nucleoside triphosphate hydrolases"/>
    <property type="match status" value="1"/>
</dbReference>
<evidence type="ECO:0000256" key="4">
    <source>
        <dbReference type="ARBA" id="ARBA00023136"/>
    </source>
</evidence>
<feature type="transmembrane region" description="Helical" evidence="5">
    <location>
        <begin position="330"/>
        <end position="348"/>
    </location>
</feature>
<dbReference type="InterPro" id="IPR039421">
    <property type="entry name" value="Type_1_exporter"/>
</dbReference>
<keyword evidence="3 5" id="KW-1133">Transmembrane helix</keyword>
<dbReference type="InterPro" id="IPR011527">
    <property type="entry name" value="ABC1_TM_dom"/>
</dbReference>
<dbReference type="InterPro" id="IPR027417">
    <property type="entry name" value="P-loop_NTPase"/>
</dbReference>
<dbReference type="PANTHER" id="PTHR43394:SF1">
    <property type="entry name" value="ATP-BINDING CASSETTE SUB-FAMILY B MEMBER 10, MITOCHONDRIAL"/>
    <property type="match status" value="1"/>
</dbReference>
<dbReference type="Pfam" id="PF00664">
    <property type="entry name" value="ABC_membrane"/>
    <property type="match status" value="1"/>
</dbReference>
<proteinExistence type="predicted"/>
<evidence type="ECO:0000256" key="2">
    <source>
        <dbReference type="ARBA" id="ARBA00022692"/>
    </source>
</evidence>
<comment type="caution">
    <text evidence="7">The sequence shown here is derived from an EMBL/GenBank/DDBJ whole genome shotgun (WGS) entry which is preliminary data.</text>
</comment>
<evidence type="ECO:0000256" key="1">
    <source>
        <dbReference type="ARBA" id="ARBA00004141"/>
    </source>
</evidence>
<gene>
    <name evidence="7" type="ORF">GMARGA_LOCUS26002</name>
</gene>
<dbReference type="PROSITE" id="PS50893">
    <property type="entry name" value="ABC_TRANSPORTER_2"/>
    <property type="match status" value="1"/>
</dbReference>
<feature type="transmembrane region" description="Helical" evidence="5">
    <location>
        <begin position="286"/>
        <end position="310"/>
    </location>
</feature>
<keyword evidence="8" id="KW-1185">Reference proteome</keyword>
<evidence type="ECO:0000256" key="5">
    <source>
        <dbReference type="SAM" id="Phobius"/>
    </source>
</evidence>
<dbReference type="InterPro" id="IPR003439">
    <property type="entry name" value="ABC_transporter-like_ATP-bd"/>
</dbReference>
<protein>
    <submittedName>
        <fullName evidence="7">33602_t:CDS:1</fullName>
    </submittedName>
</protein>
<reference evidence="7 8" key="1">
    <citation type="submission" date="2021-06" db="EMBL/GenBank/DDBJ databases">
        <authorList>
            <person name="Kallberg Y."/>
            <person name="Tangrot J."/>
            <person name="Rosling A."/>
        </authorList>
    </citation>
    <scope>NUCLEOTIDE SEQUENCE [LARGE SCALE GENOMIC DNA]</scope>
    <source>
        <strain evidence="7 8">120-4 pot B 10/14</strain>
    </source>
</reference>
<evidence type="ECO:0000313" key="7">
    <source>
        <dbReference type="EMBL" id="CAG8814264.1"/>
    </source>
</evidence>
<dbReference type="Gene3D" id="1.20.1560.10">
    <property type="entry name" value="ABC transporter type 1, transmembrane domain"/>
    <property type="match status" value="2"/>
</dbReference>
<keyword evidence="2 5" id="KW-0812">Transmembrane</keyword>
<evidence type="ECO:0000259" key="6">
    <source>
        <dbReference type="PROSITE" id="PS50893"/>
    </source>
</evidence>
<feature type="non-terminal residue" evidence="7">
    <location>
        <position position="1"/>
    </location>
</feature>